<gene>
    <name evidence="1" type="ORF">HPB52_024005</name>
</gene>
<evidence type="ECO:0000313" key="1">
    <source>
        <dbReference type="EMBL" id="KAH7984781.1"/>
    </source>
</evidence>
<evidence type="ECO:0000313" key="2">
    <source>
        <dbReference type="Proteomes" id="UP000821837"/>
    </source>
</evidence>
<reference evidence="1" key="2">
    <citation type="submission" date="2021-09" db="EMBL/GenBank/DDBJ databases">
        <authorList>
            <person name="Jia N."/>
            <person name="Wang J."/>
            <person name="Shi W."/>
            <person name="Du L."/>
            <person name="Sun Y."/>
            <person name="Zhan W."/>
            <person name="Jiang J."/>
            <person name="Wang Q."/>
            <person name="Zhang B."/>
            <person name="Ji P."/>
            <person name="Sakyi L.B."/>
            <person name="Cui X."/>
            <person name="Yuan T."/>
            <person name="Jiang B."/>
            <person name="Yang W."/>
            <person name="Lam T.T.-Y."/>
            <person name="Chang Q."/>
            <person name="Ding S."/>
            <person name="Wang X."/>
            <person name="Zhu J."/>
            <person name="Ruan X."/>
            <person name="Zhao L."/>
            <person name="Wei J."/>
            <person name="Que T."/>
            <person name="Du C."/>
            <person name="Cheng J."/>
            <person name="Dai P."/>
            <person name="Han X."/>
            <person name="Huang E."/>
            <person name="Gao Y."/>
            <person name="Liu J."/>
            <person name="Shao H."/>
            <person name="Ye R."/>
            <person name="Li L."/>
            <person name="Wei W."/>
            <person name="Wang X."/>
            <person name="Wang C."/>
            <person name="Huo Q."/>
            <person name="Li W."/>
            <person name="Guo W."/>
            <person name="Chen H."/>
            <person name="Chen S."/>
            <person name="Zhou L."/>
            <person name="Zhou L."/>
            <person name="Ni X."/>
            <person name="Tian J."/>
            <person name="Zhou Y."/>
            <person name="Sheng Y."/>
            <person name="Liu T."/>
            <person name="Pan Y."/>
            <person name="Xia L."/>
            <person name="Li J."/>
            <person name="Zhao F."/>
            <person name="Cao W."/>
        </authorList>
    </citation>
    <scope>NUCLEOTIDE SEQUENCE</scope>
    <source>
        <strain evidence="1">Rsan-2018</strain>
        <tissue evidence="1">Larvae</tissue>
    </source>
</reference>
<name>A0A9D4TCB3_RHISA</name>
<reference evidence="1" key="1">
    <citation type="journal article" date="2020" name="Cell">
        <title>Large-Scale Comparative Analyses of Tick Genomes Elucidate Their Genetic Diversity and Vector Capacities.</title>
        <authorList>
            <consortium name="Tick Genome and Microbiome Consortium (TIGMIC)"/>
            <person name="Jia N."/>
            <person name="Wang J."/>
            <person name="Shi W."/>
            <person name="Du L."/>
            <person name="Sun Y."/>
            <person name="Zhan W."/>
            <person name="Jiang J.F."/>
            <person name="Wang Q."/>
            <person name="Zhang B."/>
            <person name="Ji P."/>
            <person name="Bell-Sakyi L."/>
            <person name="Cui X.M."/>
            <person name="Yuan T.T."/>
            <person name="Jiang B.G."/>
            <person name="Yang W.F."/>
            <person name="Lam T.T."/>
            <person name="Chang Q.C."/>
            <person name="Ding S.J."/>
            <person name="Wang X.J."/>
            <person name="Zhu J.G."/>
            <person name="Ruan X.D."/>
            <person name="Zhao L."/>
            <person name="Wei J.T."/>
            <person name="Ye R.Z."/>
            <person name="Que T.C."/>
            <person name="Du C.H."/>
            <person name="Zhou Y.H."/>
            <person name="Cheng J.X."/>
            <person name="Dai P.F."/>
            <person name="Guo W.B."/>
            <person name="Han X.H."/>
            <person name="Huang E.J."/>
            <person name="Li L.F."/>
            <person name="Wei W."/>
            <person name="Gao Y.C."/>
            <person name="Liu J.Z."/>
            <person name="Shao H.Z."/>
            <person name="Wang X."/>
            <person name="Wang C.C."/>
            <person name="Yang T.C."/>
            <person name="Huo Q.B."/>
            <person name="Li W."/>
            <person name="Chen H.Y."/>
            <person name="Chen S.E."/>
            <person name="Zhou L.G."/>
            <person name="Ni X.B."/>
            <person name="Tian J.H."/>
            <person name="Sheng Y."/>
            <person name="Liu T."/>
            <person name="Pan Y.S."/>
            <person name="Xia L.Y."/>
            <person name="Li J."/>
            <person name="Zhao F."/>
            <person name="Cao W.C."/>
        </authorList>
    </citation>
    <scope>NUCLEOTIDE SEQUENCE</scope>
    <source>
        <strain evidence="1">Rsan-2018</strain>
    </source>
</reference>
<dbReference type="EMBL" id="JABSTV010001245">
    <property type="protein sequence ID" value="KAH7984781.1"/>
    <property type="molecule type" value="Genomic_DNA"/>
</dbReference>
<protein>
    <submittedName>
        <fullName evidence="1">Uncharacterized protein</fullName>
    </submittedName>
</protein>
<accession>A0A9D4TCB3</accession>
<dbReference type="AlphaFoldDB" id="A0A9D4TCB3"/>
<comment type="caution">
    <text evidence="1">The sequence shown here is derived from an EMBL/GenBank/DDBJ whole genome shotgun (WGS) entry which is preliminary data.</text>
</comment>
<sequence>MLVFVQYEVDSATEVVEHVTVEGFQPKNVADFDATHSYDVWWNGNATVDGGYYKAKVLHMTETQEEMDLYISKRPRKAVNLSEGTGKKRTKSKFSERLWLHVAPQNCLCQSKMTLLSLLRRHEAFSDAIVWAALEPYACLNACPGR</sequence>
<dbReference type="VEuPathDB" id="VectorBase:RSAN_058177"/>
<proteinExistence type="predicted"/>
<organism evidence="1 2">
    <name type="scientific">Rhipicephalus sanguineus</name>
    <name type="common">Brown dog tick</name>
    <name type="synonym">Ixodes sanguineus</name>
    <dbReference type="NCBI Taxonomy" id="34632"/>
    <lineage>
        <taxon>Eukaryota</taxon>
        <taxon>Metazoa</taxon>
        <taxon>Ecdysozoa</taxon>
        <taxon>Arthropoda</taxon>
        <taxon>Chelicerata</taxon>
        <taxon>Arachnida</taxon>
        <taxon>Acari</taxon>
        <taxon>Parasitiformes</taxon>
        <taxon>Ixodida</taxon>
        <taxon>Ixodoidea</taxon>
        <taxon>Ixodidae</taxon>
        <taxon>Rhipicephalinae</taxon>
        <taxon>Rhipicephalus</taxon>
        <taxon>Rhipicephalus</taxon>
    </lineage>
</organism>
<dbReference type="Proteomes" id="UP000821837">
    <property type="component" value="Chromosome 1"/>
</dbReference>
<keyword evidence="2" id="KW-1185">Reference proteome</keyword>